<reference evidence="13" key="1">
    <citation type="submission" date="2016-10" db="EMBL/GenBank/DDBJ databases">
        <title>Frankia sp. NRRL B-16386 Genome sequencing.</title>
        <authorList>
            <person name="Ghodhbane-Gtari F."/>
            <person name="Swanson E."/>
            <person name="Gueddou A."/>
            <person name="Hezbri K."/>
            <person name="Ktari K."/>
            <person name="Nouioui I."/>
            <person name="Morris K."/>
            <person name="Simpson S."/>
            <person name="Abebe-Akele F."/>
            <person name="Thomas K."/>
            <person name="Gtari M."/>
            <person name="Tisa L.S."/>
        </authorList>
    </citation>
    <scope>NUCLEOTIDE SEQUENCE [LARGE SCALE GENOMIC DNA]</scope>
    <source>
        <strain evidence="13">NRRL B-16386</strain>
    </source>
</reference>
<evidence type="ECO:0000313" key="12">
    <source>
        <dbReference type="EMBL" id="ONH25774.1"/>
    </source>
</evidence>
<comment type="subcellular location">
    <subcellularLocation>
        <location evidence="1">Cell membrane</location>
        <topology evidence="1">Multi-pass membrane protein</topology>
    </subcellularLocation>
</comment>
<feature type="transmembrane region" description="Helical" evidence="9">
    <location>
        <begin position="254"/>
        <end position="272"/>
    </location>
</feature>
<dbReference type="PANTHER" id="PTHR33908:SF3">
    <property type="entry name" value="UNDECAPRENYL PHOSPHATE-ALPHA-4-AMINO-4-DEOXY-L-ARABINOSE ARABINOSYL TRANSFERASE"/>
    <property type="match status" value="1"/>
</dbReference>
<evidence type="ECO:0000256" key="1">
    <source>
        <dbReference type="ARBA" id="ARBA00004651"/>
    </source>
</evidence>
<dbReference type="PANTHER" id="PTHR33908">
    <property type="entry name" value="MANNOSYLTRANSFERASE YKCB-RELATED"/>
    <property type="match status" value="1"/>
</dbReference>
<dbReference type="GO" id="GO:0010041">
    <property type="term" value="P:response to iron(III) ion"/>
    <property type="evidence" value="ECO:0007669"/>
    <property type="project" value="TreeGrafter"/>
</dbReference>
<feature type="domain" description="Glycosyltransferase RgtA/B/C/D-like" evidence="10">
    <location>
        <begin position="179"/>
        <end position="332"/>
    </location>
</feature>
<proteinExistence type="predicted"/>
<feature type="transmembrane region" description="Helical" evidence="9">
    <location>
        <begin position="515"/>
        <end position="534"/>
    </location>
</feature>
<evidence type="ECO:0000256" key="2">
    <source>
        <dbReference type="ARBA" id="ARBA00022475"/>
    </source>
</evidence>
<evidence type="ECO:0000256" key="8">
    <source>
        <dbReference type="SAM" id="MobiDB-lite"/>
    </source>
</evidence>
<feature type="transmembrane region" description="Helical" evidence="9">
    <location>
        <begin position="278"/>
        <end position="311"/>
    </location>
</feature>
<feature type="transmembrane region" description="Helical" evidence="9">
    <location>
        <begin position="628"/>
        <end position="649"/>
    </location>
</feature>
<dbReference type="GO" id="GO:0016763">
    <property type="term" value="F:pentosyltransferase activity"/>
    <property type="evidence" value="ECO:0007669"/>
    <property type="project" value="TreeGrafter"/>
</dbReference>
<dbReference type="Pfam" id="PF13231">
    <property type="entry name" value="PMT_2"/>
    <property type="match status" value="1"/>
</dbReference>
<feature type="compositionally biased region" description="Pro residues" evidence="8">
    <location>
        <begin position="75"/>
        <end position="87"/>
    </location>
</feature>
<dbReference type="Proteomes" id="UP000188929">
    <property type="component" value="Unassembled WGS sequence"/>
</dbReference>
<keyword evidence="3" id="KW-0328">Glycosyltransferase</keyword>
<dbReference type="OrthoDB" id="5241882at2"/>
<protein>
    <submittedName>
        <fullName evidence="12">Glycosyl transferase</fullName>
    </submittedName>
</protein>
<comment type="caution">
    <text evidence="12">The sequence shown here is derived from an EMBL/GenBank/DDBJ whole genome shotgun (WGS) entry which is preliminary data.</text>
</comment>
<feature type="domain" description="Putative mannosyltransferase YkcA/B-like C-terminal" evidence="11">
    <location>
        <begin position="743"/>
        <end position="837"/>
    </location>
</feature>
<feature type="transmembrane region" description="Helical" evidence="9">
    <location>
        <begin position="323"/>
        <end position="344"/>
    </location>
</feature>
<evidence type="ECO:0000256" key="9">
    <source>
        <dbReference type="SAM" id="Phobius"/>
    </source>
</evidence>
<dbReference type="RefSeq" id="WP_076820139.1">
    <property type="nucleotide sequence ID" value="NZ_MOMC01000057.1"/>
</dbReference>
<evidence type="ECO:0000256" key="7">
    <source>
        <dbReference type="ARBA" id="ARBA00023136"/>
    </source>
</evidence>
<dbReference type="InterPro" id="IPR050297">
    <property type="entry name" value="LipidA_mod_glycosyltrf_83"/>
</dbReference>
<feature type="transmembrane region" description="Helical" evidence="9">
    <location>
        <begin position="596"/>
        <end position="616"/>
    </location>
</feature>
<evidence type="ECO:0000259" key="10">
    <source>
        <dbReference type="Pfam" id="PF13231"/>
    </source>
</evidence>
<evidence type="ECO:0000259" key="11">
    <source>
        <dbReference type="Pfam" id="PF24878"/>
    </source>
</evidence>
<keyword evidence="4 12" id="KW-0808">Transferase</keyword>
<feature type="transmembrane region" description="Helical" evidence="9">
    <location>
        <begin position="224"/>
        <end position="247"/>
    </location>
</feature>
<sequence length="857" mass="85172">MTSDQGAWGAPRYAAGQNPVADHPYPVDPSRVAVVDTWPGQHRLAGSPAAGSPAAGSPAAGSPAAGPAVAEPAVADPPPGETPPGVPPRRGGSRRARSGGAAGRPGRFARLVRGRPEDPRWARPALLVLLAATAVLYLWDLGASGYGNSFYAAAVQAGTLSWKALFFGSIDSSNYITVDKPPASLWMMALSGRVFGFSSWSMLVPDALCGVASVGLLYASVRRVAGPAVGLAAGALLALTPVAVLMFRFNNPDALLVLLLVASAYCVTRALEVASWRWLGLAGLAIGFGFLTKMLQAFLVLPVFALVYLIAAPTRLRARIGHVLTGGAGVIVGAGWWVLATVLWPASSRPFIGGSGNNSVLGLAFGYNGLGRIFGGDGNGGGGGGGRGGPGGTASEALSALGSAGQQYAGGLGAAGAAGGAVPGMNGATGSGSAASDAVSGALGGIPGAGPGSGFGGGGGPGGGGGGFGGTAGLGRLFNQNFGAQISWLIPAALILLVGGLWVTRRAARTDRARAALLIWGGWLVVTGVVFSYMEGTIHEYYTVAIAPGLAGTIALGARELWRTRNEIVSRLLLALSVGVTSVWSYVLLGRTDWQSWLRIPVLVVGLVGAVALLLWPVLRTSPVRRSAAVLALAAVIFGTLAAPTAYALETASVPHTGSIPLAGPSSAGGPGGAFRLSGGGAPGQGTANGQEGTSNGQEGASNGQGSATSGEEGDLTGRDRGFGGGAGFGGGGMEEQTDGAVTQLLASGSDGYRWVAAVSSAQSAASLELATGGLPVMAIGGFTGSDEVLTLDQFKQYVADGKIHYYLGGGGGGAGFGGGPGGGSGANSQIASWVQETFTSVTVGSQTVYDLTKPAS</sequence>
<dbReference type="InterPro" id="IPR056785">
    <property type="entry name" value="YkcA/B-like_C"/>
</dbReference>
<feature type="transmembrane region" description="Helical" evidence="9">
    <location>
        <begin position="121"/>
        <end position="139"/>
    </location>
</feature>
<keyword evidence="2" id="KW-1003">Cell membrane</keyword>
<feature type="compositionally biased region" description="Gly residues" evidence="8">
    <location>
        <begin position="667"/>
        <end position="684"/>
    </location>
</feature>
<accession>A0A1V2I6Q1</accession>
<keyword evidence="5 9" id="KW-0812">Transmembrane</keyword>
<evidence type="ECO:0000256" key="6">
    <source>
        <dbReference type="ARBA" id="ARBA00022989"/>
    </source>
</evidence>
<keyword evidence="13" id="KW-1185">Reference proteome</keyword>
<keyword evidence="6 9" id="KW-1133">Transmembrane helix</keyword>
<name>A0A1V2I6Q1_9ACTN</name>
<feature type="compositionally biased region" description="Polar residues" evidence="8">
    <location>
        <begin position="692"/>
        <end position="710"/>
    </location>
</feature>
<evidence type="ECO:0000256" key="4">
    <source>
        <dbReference type="ARBA" id="ARBA00022679"/>
    </source>
</evidence>
<feature type="transmembrane region" description="Helical" evidence="9">
    <location>
        <begin position="540"/>
        <end position="558"/>
    </location>
</feature>
<evidence type="ECO:0000256" key="5">
    <source>
        <dbReference type="ARBA" id="ARBA00022692"/>
    </source>
</evidence>
<dbReference type="EMBL" id="MOMC01000057">
    <property type="protein sequence ID" value="ONH25774.1"/>
    <property type="molecule type" value="Genomic_DNA"/>
</dbReference>
<organism evidence="12 13">
    <name type="scientific">Pseudofrankia asymbiotica</name>
    <dbReference type="NCBI Taxonomy" id="1834516"/>
    <lineage>
        <taxon>Bacteria</taxon>
        <taxon>Bacillati</taxon>
        <taxon>Actinomycetota</taxon>
        <taxon>Actinomycetes</taxon>
        <taxon>Frankiales</taxon>
        <taxon>Frankiaceae</taxon>
        <taxon>Pseudofrankia</taxon>
    </lineage>
</organism>
<dbReference type="STRING" id="1834516.BL253_26760"/>
<dbReference type="GO" id="GO:0009103">
    <property type="term" value="P:lipopolysaccharide biosynthetic process"/>
    <property type="evidence" value="ECO:0007669"/>
    <property type="project" value="UniProtKB-ARBA"/>
</dbReference>
<feature type="region of interest" description="Disordered" evidence="8">
    <location>
        <begin position="1"/>
        <end position="111"/>
    </location>
</feature>
<feature type="region of interest" description="Disordered" evidence="8">
    <location>
        <begin position="660"/>
        <end position="737"/>
    </location>
</feature>
<keyword evidence="7 9" id="KW-0472">Membrane</keyword>
<dbReference type="AlphaFoldDB" id="A0A1V2I6Q1"/>
<feature type="transmembrane region" description="Helical" evidence="9">
    <location>
        <begin position="482"/>
        <end position="503"/>
    </location>
</feature>
<feature type="compositionally biased region" description="Gly residues" evidence="8">
    <location>
        <begin position="723"/>
        <end position="734"/>
    </location>
</feature>
<evidence type="ECO:0000256" key="3">
    <source>
        <dbReference type="ARBA" id="ARBA00022676"/>
    </source>
</evidence>
<dbReference type="InterPro" id="IPR038731">
    <property type="entry name" value="RgtA/B/C-like"/>
</dbReference>
<feature type="transmembrane region" description="Helical" evidence="9">
    <location>
        <begin position="570"/>
        <end position="590"/>
    </location>
</feature>
<gene>
    <name evidence="12" type="ORF">BL253_26760</name>
</gene>
<dbReference type="GO" id="GO:0005886">
    <property type="term" value="C:plasma membrane"/>
    <property type="evidence" value="ECO:0007669"/>
    <property type="project" value="UniProtKB-SubCell"/>
</dbReference>
<evidence type="ECO:0000313" key="13">
    <source>
        <dbReference type="Proteomes" id="UP000188929"/>
    </source>
</evidence>
<feature type="compositionally biased region" description="Low complexity" evidence="8">
    <location>
        <begin position="45"/>
        <end position="74"/>
    </location>
</feature>
<dbReference type="Pfam" id="PF24878">
    <property type="entry name" value="YkcB_C"/>
    <property type="match status" value="1"/>
</dbReference>